<evidence type="ECO:0000259" key="1">
    <source>
        <dbReference type="PROSITE" id="PS50943"/>
    </source>
</evidence>
<name>Q2J9E8_FRACC</name>
<organism evidence="2 3">
    <name type="scientific">Frankia casuarinae (strain DSM 45818 / CECT 9043 / HFP020203 / CcI3)</name>
    <dbReference type="NCBI Taxonomy" id="106370"/>
    <lineage>
        <taxon>Bacteria</taxon>
        <taxon>Bacillati</taxon>
        <taxon>Actinomycetota</taxon>
        <taxon>Actinomycetes</taxon>
        <taxon>Frankiales</taxon>
        <taxon>Frankiaceae</taxon>
        <taxon>Frankia</taxon>
    </lineage>
</organism>
<accession>Q2J9E8</accession>
<protein>
    <submittedName>
        <fullName evidence="2">Transcriptional regulator, XRE family</fullName>
    </submittedName>
</protein>
<proteinExistence type="predicted"/>
<dbReference type="Proteomes" id="UP000001937">
    <property type="component" value="Chromosome"/>
</dbReference>
<dbReference type="HOGENOM" id="CLU_153788_1_2_11"/>
<dbReference type="PROSITE" id="PS50943">
    <property type="entry name" value="HTH_CROC1"/>
    <property type="match status" value="1"/>
</dbReference>
<evidence type="ECO:0000313" key="2">
    <source>
        <dbReference type="EMBL" id="ABD12094.1"/>
    </source>
</evidence>
<dbReference type="AlphaFoldDB" id="Q2J9E8"/>
<dbReference type="EMBL" id="CP000249">
    <property type="protein sequence ID" value="ABD12094.1"/>
    <property type="molecule type" value="Genomic_DNA"/>
</dbReference>
<dbReference type="eggNOG" id="COG1396">
    <property type="taxonomic scope" value="Bacteria"/>
</dbReference>
<keyword evidence="3" id="KW-1185">Reference proteome</keyword>
<reference evidence="2 3" key="1">
    <citation type="journal article" date="2007" name="Genome Res.">
        <title>Genome characteristics of facultatively symbiotic Frankia sp. strains reflect host range and host plant biogeography.</title>
        <authorList>
            <person name="Normand P."/>
            <person name="Lapierre P."/>
            <person name="Tisa L.S."/>
            <person name="Gogarten J.P."/>
            <person name="Alloisio N."/>
            <person name="Bagnarol E."/>
            <person name="Bassi C.A."/>
            <person name="Berry A.M."/>
            <person name="Bickhart D.M."/>
            <person name="Choisne N."/>
            <person name="Couloux A."/>
            <person name="Cournoyer B."/>
            <person name="Cruveiller S."/>
            <person name="Daubin V."/>
            <person name="Demange N."/>
            <person name="Francino M.P."/>
            <person name="Goltsman E."/>
            <person name="Huang Y."/>
            <person name="Kopp O.R."/>
            <person name="Labarre L."/>
            <person name="Lapidus A."/>
            <person name="Lavire C."/>
            <person name="Marechal J."/>
            <person name="Martinez M."/>
            <person name="Mastronunzio J.E."/>
            <person name="Mullin B.C."/>
            <person name="Niemann J."/>
            <person name="Pujic P."/>
            <person name="Rawnsley T."/>
            <person name="Rouy Z."/>
            <person name="Schenowitz C."/>
            <person name="Sellstedt A."/>
            <person name="Tavares F."/>
            <person name="Tomkins J.P."/>
            <person name="Vallenet D."/>
            <person name="Valverde C."/>
            <person name="Wall L.G."/>
            <person name="Wang Y."/>
            <person name="Medigue C."/>
            <person name="Benson D.R."/>
        </authorList>
    </citation>
    <scope>NUCLEOTIDE SEQUENCE [LARGE SCALE GENOMIC DNA]</scope>
    <source>
        <strain evidence="3">DSM 45818 / CECT 9043 / CcI3</strain>
    </source>
</reference>
<feature type="domain" description="HTH cro/C1-type" evidence="1">
    <location>
        <begin position="29"/>
        <end position="82"/>
    </location>
</feature>
<dbReference type="STRING" id="106370.Francci3_2734"/>
<dbReference type="GO" id="GO:0003677">
    <property type="term" value="F:DNA binding"/>
    <property type="evidence" value="ECO:0007669"/>
    <property type="project" value="InterPro"/>
</dbReference>
<dbReference type="Pfam" id="PF01381">
    <property type="entry name" value="HTH_3"/>
    <property type="match status" value="1"/>
</dbReference>
<dbReference type="SMART" id="SM00530">
    <property type="entry name" value="HTH_XRE"/>
    <property type="match status" value="1"/>
</dbReference>
<dbReference type="InterPro" id="IPR010982">
    <property type="entry name" value="Lambda_DNA-bd_dom_sf"/>
</dbReference>
<gene>
    <name evidence="2" type="ordered locus">Francci3_2734</name>
</gene>
<dbReference type="SUPFAM" id="SSF47413">
    <property type="entry name" value="lambda repressor-like DNA-binding domains"/>
    <property type="match status" value="1"/>
</dbReference>
<sequence>MMLAMVGDRASHATPLSVARSLRLLGEHVSTWRKLNRLTAAQVAQRAGISRDTLRAIEQGKGTASTENLFRVLRTIGIMDAVVRATDPYETDVGRLRMDEILPKRVRR</sequence>
<dbReference type="Gene3D" id="1.10.260.40">
    <property type="entry name" value="lambda repressor-like DNA-binding domains"/>
    <property type="match status" value="1"/>
</dbReference>
<dbReference type="KEGG" id="fra:Francci3_2734"/>
<evidence type="ECO:0000313" key="3">
    <source>
        <dbReference type="Proteomes" id="UP000001937"/>
    </source>
</evidence>
<dbReference type="InterPro" id="IPR001387">
    <property type="entry name" value="Cro/C1-type_HTH"/>
</dbReference>
<dbReference type="CDD" id="cd00093">
    <property type="entry name" value="HTH_XRE"/>
    <property type="match status" value="1"/>
</dbReference>